<keyword evidence="3" id="KW-1134">Transmembrane beta strand</keyword>
<comment type="similarity">
    <text evidence="2">Belongs to the SAM50/omp85 family.</text>
</comment>
<dbReference type="PANTHER" id="PTHR12815:SF18">
    <property type="entry name" value="SORTING AND ASSEMBLY MACHINERY COMPONENT 50 HOMOLOG"/>
    <property type="match status" value="1"/>
</dbReference>
<comment type="caution">
    <text evidence="8">The sequence shown here is derived from an EMBL/GenBank/DDBJ whole genome shotgun (WGS) entry which is preliminary data.</text>
</comment>
<dbReference type="PANTHER" id="PTHR12815">
    <property type="entry name" value="SORTING AND ASSEMBLY MACHINERY SAMM50 PROTEIN FAMILY MEMBER"/>
    <property type="match status" value="1"/>
</dbReference>
<dbReference type="Pfam" id="PF01103">
    <property type="entry name" value="Omp85"/>
    <property type="match status" value="1"/>
</dbReference>
<evidence type="ECO:0000256" key="3">
    <source>
        <dbReference type="ARBA" id="ARBA00022452"/>
    </source>
</evidence>
<name>A0A9P7KBN1_9AGAR</name>
<comment type="subcellular location">
    <subcellularLocation>
        <location evidence="1">Mitochondrion outer membrane</location>
        <topology evidence="1">Multi-pass membrane protein</topology>
    </subcellularLocation>
</comment>
<sequence>MSELEVTPPSLKPLLHYSSSPRDREPEQDDLAKVMKWQEERMARKLKGEYESAVLHLSDVIQSNLHTTMNVSSVRIEGAKATRSSFLSFLIKPVLAAPWPKDASNLESVLHATRKISDTLQRTGIFNSVEVKLERARDELSQPGDVDIVFKAREKGRFYLNTSTELGNNEGNAATQSATGRIRNVFGGAEVFEANVSFGTKTKRSFRASLTAPLTPDLSTHGEITAYRLARDNSSFASSTEGLRGIKAAVRNGLLHRGGAHEFAYDAVLRHIGDLTPAASISMRESAGQTFKSALSHSYTLDTRNDRIMGSEGFYAKVFNEYAGIGGDASHYKGELEAQFSRPLVDGLALSLTARTGLLWGIDKPTLFSDRFQLGGPTSIRAFRANSMGPRDGSDSLGGDLHWSAGASVISNIPTKPQWPVKTHVWANVGRLDAIDKNQTLVENVQRTLTSPSISAGVGLIYRFDPVRVEVNFGVPLVASKSDGSRRGLQVGMGLEFL</sequence>
<dbReference type="Proteomes" id="UP000775547">
    <property type="component" value="Unassembled WGS sequence"/>
</dbReference>
<dbReference type="GO" id="GO:0005741">
    <property type="term" value="C:mitochondrial outer membrane"/>
    <property type="evidence" value="ECO:0007669"/>
    <property type="project" value="UniProtKB-SubCell"/>
</dbReference>
<evidence type="ECO:0000256" key="5">
    <source>
        <dbReference type="ARBA" id="ARBA00023136"/>
    </source>
</evidence>
<reference evidence="8" key="1">
    <citation type="submission" date="2020-07" db="EMBL/GenBank/DDBJ databases">
        <authorList>
            <person name="Nieuwenhuis M."/>
            <person name="Van De Peppel L.J.J."/>
        </authorList>
    </citation>
    <scope>NUCLEOTIDE SEQUENCE</scope>
    <source>
        <strain evidence="8">AP01</strain>
        <tissue evidence="8">Mycelium</tissue>
    </source>
</reference>
<dbReference type="InterPro" id="IPR000184">
    <property type="entry name" value="Bac_surfAg_D15"/>
</dbReference>
<feature type="domain" description="Bacterial surface antigen (D15)" evidence="7">
    <location>
        <begin position="184"/>
        <end position="497"/>
    </location>
</feature>
<evidence type="ECO:0000256" key="4">
    <source>
        <dbReference type="ARBA" id="ARBA00022692"/>
    </source>
</evidence>
<evidence type="ECO:0000256" key="6">
    <source>
        <dbReference type="SAM" id="MobiDB-lite"/>
    </source>
</evidence>
<evidence type="ECO:0000313" key="8">
    <source>
        <dbReference type="EMBL" id="KAG5641971.1"/>
    </source>
</evidence>
<evidence type="ECO:0000259" key="7">
    <source>
        <dbReference type="Pfam" id="PF01103"/>
    </source>
</evidence>
<evidence type="ECO:0000313" key="9">
    <source>
        <dbReference type="Proteomes" id="UP000775547"/>
    </source>
</evidence>
<protein>
    <recommendedName>
        <fullName evidence="7">Bacterial surface antigen (D15) domain-containing protein</fullName>
    </recommendedName>
</protein>
<dbReference type="InterPro" id="IPR039910">
    <property type="entry name" value="D15-like"/>
</dbReference>
<reference evidence="8" key="2">
    <citation type="submission" date="2021-10" db="EMBL/GenBank/DDBJ databases">
        <title>Phylogenomics reveals ancestral predisposition of the termite-cultivated fungus Termitomyces towards a domesticated lifestyle.</title>
        <authorList>
            <person name="Auxier B."/>
            <person name="Grum-Grzhimaylo A."/>
            <person name="Cardenas M.E."/>
            <person name="Lodge J.D."/>
            <person name="Laessoe T."/>
            <person name="Pedersen O."/>
            <person name="Smith M.E."/>
            <person name="Kuyper T.W."/>
            <person name="Franco-Molano E.A."/>
            <person name="Baroni T.J."/>
            <person name="Aanen D.K."/>
        </authorList>
    </citation>
    <scope>NUCLEOTIDE SEQUENCE</scope>
    <source>
        <strain evidence="8">AP01</strain>
        <tissue evidence="8">Mycelium</tissue>
    </source>
</reference>
<gene>
    <name evidence="8" type="ORF">DXG03_003845</name>
</gene>
<dbReference type="OrthoDB" id="1724197at2759"/>
<feature type="region of interest" description="Disordered" evidence="6">
    <location>
        <begin position="1"/>
        <end position="29"/>
    </location>
</feature>
<evidence type="ECO:0000256" key="2">
    <source>
        <dbReference type="ARBA" id="ARBA00010913"/>
    </source>
</evidence>
<dbReference type="Gene3D" id="2.40.160.50">
    <property type="entry name" value="membrane protein fhac: a member of the omp85/tpsb transporter family"/>
    <property type="match status" value="1"/>
</dbReference>
<dbReference type="GO" id="GO:0045040">
    <property type="term" value="P:protein insertion into mitochondrial outer membrane"/>
    <property type="evidence" value="ECO:0007669"/>
    <property type="project" value="TreeGrafter"/>
</dbReference>
<keyword evidence="5" id="KW-0472">Membrane</keyword>
<dbReference type="AlphaFoldDB" id="A0A9P7KBN1"/>
<keyword evidence="4" id="KW-0812">Transmembrane</keyword>
<proteinExistence type="inferred from homology"/>
<dbReference type="EMBL" id="JABCKV010000228">
    <property type="protein sequence ID" value="KAG5641971.1"/>
    <property type="molecule type" value="Genomic_DNA"/>
</dbReference>
<keyword evidence="9" id="KW-1185">Reference proteome</keyword>
<accession>A0A9P7KBN1</accession>
<organism evidence="8 9">
    <name type="scientific">Asterophora parasitica</name>
    <dbReference type="NCBI Taxonomy" id="117018"/>
    <lineage>
        <taxon>Eukaryota</taxon>
        <taxon>Fungi</taxon>
        <taxon>Dikarya</taxon>
        <taxon>Basidiomycota</taxon>
        <taxon>Agaricomycotina</taxon>
        <taxon>Agaricomycetes</taxon>
        <taxon>Agaricomycetidae</taxon>
        <taxon>Agaricales</taxon>
        <taxon>Tricholomatineae</taxon>
        <taxon>Lyophyllaceae</taxon>
        <taxon>Asterophora</taxon>
    </lineage>
</organism>
<evidence type="ECO:0000256" key="1">
    <source>
        <dbReference type="ARBA" id="ARBA00004374"/>
    </source>
</evidence>